<feature type="domain" description="NADH:ubiquinone oxidoreductase chain 4 N-terminal" evidence="18">
    <location>
        <begin position="1"/>
        <end position="106"/>
    </location>
</feature>
<evidence type="ECO:0000256" key="5">
    <source>
        <dbReference type="ARBA" id="ARBA00022448"/>
    </source>
</evidence>
<evidence type="ECO:0000256" key="11">
    <source>
        <dbReference type="ARBA" id="ARBA00023027"/>
    </source>
</evidence>
<protein>
    <recommendedName>
        <fullName evidence="4 16">NADH-ubiquinone oxidoreductase chain 4</fullName>
        <ecNumber evidence="3 16">7.1.1.2</ecNumber>
    </recommendedName>
</protein>
<dbReference type="EC" id="7.1.1.2" evidence="3 16"/>
<keyword evidence="5 16" id="KW-0813">Transport</keyword>
<dbReference type="GO" id="GO:0008137">
    <property type="term" value="F:NADH dehydrogenase (ubiquinone) activity"/>
    <property type="evidence" value="ECO:0007669"/>
    <property type="project" value="UniProtKB-UniRule"/>
</dbReference>
<proteinExistence type="inferred from homology"/>
<dbReference type="InterPro" id="IPR001750">
    <property type="entry name" value="ND/Mrp_TM"/>
</dbReference>
<accession>A0A0C4K206</accession>
<feature type="transmembrane region" description="Helical" evidence="16">
    <location>
        <begin position="21"/>
        <end position="40"/>
    </location>
</feature>
<keyword evidence="7 16" id="KW-0812">Transmembrane</keyword>
<keyword evidence="8" id="KW-1278">Translocase</keyword>
<dbReference type="GO" id="GO:0031966">
    <property type="term" value="C:mitochondrial membrane"/>
    <property type="evidence" value="ECO:0007669"/>
    <property type="project" value="UniProtKB-SubCell"/>
</dbReference>
<comment type="similarity">
    <text evidence="2 16">Belongs to the complex I subunit 4 family.</text>
</comment>
<dbReference type="AlphaFoldDB" id="A0A0C4K206"/>
<evidence type="ECO:0000256" key="9">
    <source>
        <dbReference type="ARBA" id="ARBA00022982"/>
    </source>
</evidence>
<feature type="transmembrane region" description="Helical" evidence="16">
    <location>
        <begin position="90"/>
        <end position="111"/>
    </location>
</feature>
<evidence type="ECO:0000259" key="17">
    <source>
        <dbReference type="Pfam" id="PF00361"/>
    </source>
</evidence>
<keyword evidence="12 16" id="KW-0830">Ubiquinone</keyword>
<evidence type="ECO:0000256" key="12">
    <source>
        <dbReference type="ARBA" id="ARBA00023075"/>
    </source>
</evidence>
<evidence type="ECO:0000256" key="16">
    <source>
        <dbReference type="RuleBase" id="RU003297"/>
    </source>
</evidence>
<feature type="transmembrane region" description="Helical" evidence="16">
    <location>
        <begin position="334"/>
        <end position="360"/>
    </location>
</feature>
<dbReference type="GO" id="GO:0042773">
    <property type="term" value="P:ATP synthesis coupled electron transport"/>
    <property type="evidence" value="ECO:0007669"/>
    <property type="project" value="InterPro"/>
</dbReference>
<geneLocation type="mitochondrion" evidence="19"/>
<feature type="transmembrane region" description="Helical" evidence="16">
    <location>
        <begin position="60"/>
        <end position="78"/>
    </location>
</feature>
<evidence type="ECO:0000256" key="7">
    <source>
        <dbReference type="ARBA" id="ARBA00022692"/>
    </source>
</evidence>
<feature type="transmembrane region" description="Helical" evidence="16">
    <location>
        <begin position="300"/>
        <end position="322"/>
    </location>
</feature>
<evidence type="ECO:0000259" key="18">
    <source>
        <dbReference type="Pfam" id="PF01059"/>
    </source>
</evidence>
<dbReference type="InterPro" id="IPR003918">
    <property type="entry name" value="NADH_UbQ_OxRdtase"/>
</dbReference>
<sequence length="448" mass="49484">MFSLGMISGMLTLLSSLGQSIFWWVVLWGYCLMYLISLGLWYSSMGLAGCWGDFMVVDNFSFSLVSLTLMISGFSMLASVRDIQKMGNKVIEFVFSVLTLTVVLMFCFSVSSLLNFYIMFEFSLIPILLIILGWGYQPERLQAGKYMLLYTVSASLPLLILISLILVSGGSVFWGWKYLSFEWSWLAVLCASLAFLVKLPIYGFHLWLPKAHVEAPVAGSMILAGVLLKLGGYGLIRVFYMLSLFSTLTISGVFCLGLGGGIVASMVCFVQNDVKALVAYSSVGHMSLVLGGIYSNTEWGWLGCLLMMVGHGLCSSGMFFLASETYSFYKTRSLYLVKGGLVLVPGVALCWFLICAINMAAPPSLNLWGELMLGISVLSYSVVFALLTGVMTFLSGLYSWYLYSVTQHGQCPLWVRGVVMMEEYISYIISFLLVFLLSMAGLVMLSLM</sequence>
<evidence type="ECO:0000256" key="2">
    <source>
        <dbReference type="ARBA" id="ARBA00009025"/>
    </source>
</evidence>
<feature type="transmembrane region" description="Helical" evidence="16">
    <location>
        <begin position="424"/>
        <end position="447"/>
    </location>
</feature>
<gene>
    <name evidence="19" type="primary">nad4</name>
</gene>
<keyword evidence="13 16" id="KW-0496">Mitochondrion</keyword>
<evidence type="ECO:0000256" key="13">
    <source>
        <dbReference type="ARBA" id="ARBA00023128"/>
    </source>
</evidence>
<feature type="transmembrane region" description="Helical" evidence="16">
    <location>
        <begin position="220"/>
        <end position="242"/>
    </location>
</feature>
<organism evidence="19">
    <name type="scientific">Elliptio icterina</name>
    <name type="common">Variable spike</name>
    <name type="synonym">Freshwater mussel</name>
    <dbReference type="NCBI Taxonomy" id="504354"/>
    <lineage>
        <taxon>Eukaryota</taxon>
        <taxon>Metazoa</taxon>
        <taxon>Spiralia</taxon>
        <taxon>Lophotrochozoa</taxon>
        <taxon>Mollusca</taxon>
        <taxon>Bivalvia</taxon>
        <taxon>Autobranchia</taxon>
        <taxon>Heteroconchia</taxon>
        <taxon>Palaeoheterodonta</taxon>
        <taxon>Unionida</taxon>
        <taxon>Unionoidea</taxon>
        <taxon>Unionidae</taxon>
        <taxon>Ambleminae</taxon>
        <taxon>Pleurobemini</taxon>
        <taxon>Elliptio</taxon>
    </lineage>
</organism>
<comment type="function">
    <text evidence="16">Core subunit of the mitochondrial membrane respiratory chain NADH dehydrogenase (Complex I) which catalyzes electron transfer from NADH through the respiratory chain, using ubiquinone as an electron acceptor. Essential for the catalytic activity and assembly of complex I.</text>
</comment>
<dbReference type="PRINTS" id="PR01437">
    <property type="entry name" value="NUOXDRDTASE4"/>
</dbReference>
<evidence type="ECO:0000313" key="19">
    <source>
        <dbReference type="EMBL" id="AHJ59876.1"/>
    </source>
</evidence>
<dbReference type="PANTHER" id="PTHR43507:SF20">
    <property type="entry name" value="NADH-UBIQUINONE OXIDOREDUCTASE CHAIN 4"/>
    <property type="match status" value="1"/>
</dbReference>
<dbReference type="Pfam" id="PF00361">
    <property type="entry name" value="Proton_antipo_M"/>
    <property type="match status" value="1"/>
</dbReference>
<dbReference type="GO" id="GO:0003954">
    <property type="term" value="F:NADH dehydrogenase activity"/>
    <property type="evidence" value="ECO:0007669"/>
    <property type="project" value="TreeGrafter"/>
</dbReference>
<keyword evidence="6 16" id="KW-0679">Respiratory chain</keyword>
<name>A0A0C4K206_ELLIC</name>
<keyword evidence="10 16" id="KW-1133">Transmembrane helix</keyword>
<evidence type="ECO:0000256" key="8">
    <source>
        <dbReference type="ARBA" id="ARBA00022967"/>
    </source>
</evidence>
<dbReference type="GO" id="GO:0015990">
    <property type="term" value="P:electron transport coupled proton transport"/>
    <property type="evidence" value="ECO:0007669"/>
    <property type="project" value="TreeGrafter"/>
</dbReference>
<dbReference type="InterPro" id="IPR000260">
    <property type="entry name" value="NADH4_N"/>
</dbReference>
<evidence type="ECO:0000256" key="1">
    <source>
        <dbReference type="ARBA" id="ARBA00004225"/>
    </source>
</evidence>
<comment type="subcellular location">
    <subcellularLocation>
        <location evidence="1 16">Mitochondrion membrane</location>
        <topology evidence="1 16">Multi-pass membrane protein</topology>
    </subcellularLocation>
</comment>
<evidence type="ECO:0000256" key="6">
    <source>
        <dbReference type="ARBA" id="ARBA00022660"/>
    </source>
</evidence>
<keyword evidence="9 16" id="KW-0249">Electron transport</keyword>
<feature type="transmembrane region" description="Helical" evidence="16">
    <location>
        <begin position="248"/>
        <end position="270"/>
    </location>
</feature>
<evidence type="ECO:0000256" key="15">
    <source>
        <dbReference type="ARBA" id="ARBA00049551"/>
    </source>
</evidence>
<evidence type="ECO:0000256" key="10">
    <source>
        <dbReference type="ARBA" id="ARBA00022989"/>
    </source>
</evidence>
<feature type="transmembrane region" description="Helical" evidence="16">
    <location>
        <begin position="117"/>
        <end position="136"/>
    </location>
</feature>
<dbReference type="EMBL" id="KF667529">
    <property type="protein sequence ID" value="AHJ59876.1"/>
    <property type="molecule type" value="Genomic_DNA"/>
</dbReference>
<keyword evidence="11 16" id="KW-0520">NAD</keyword>
<feature type="transmembrane region" description="Helical" evidence="16">
    <location>
        <begin position="148"/>
        <end position="173"/>
    </location>
</feature>
<reference evidence="19" key="1">
    <citation type="journal article" date="2014" name="Mitochondrial DNA">
        <title>Complete maternal mitochondrial genome of freshwater mussel Anodonta lucida (Bivalvia: Unionidae: Anodontinae).</title>
        <authorList>
            <person name="Song X.L."/>
            <person name="Ouyang S."/>
            <person name="Zhou C.H."/>
            <person name="Wu X.P."/>
        </authorList>
    </citation>
    <scope>NUCLEOTIDE SEQUENCE</scope>
</reference>
<feature type="transmembrane region" description="Helical" evidence="16">
    <location>
        <begin position="185"/>
        <end position="208"/>
    </location>
</feature>
<feature type="domain" description="NADH:quinone oxidoreductase/Mrp antiporter transmembrane" evidence="17">
    <location>
        <begin position="112"/>
        <end position="392"/>
    </location>
</feature>
<feature type="transmembrane region" description="Helical" evidence="16">
    <location>
        <begin position="380"/>
        <end position="403"/>
    </location>
</feature>
<comment type="catalytic activity">
    <reaction evidence="15 16">
        <text>a ubiquinone + NADH + 5 H(+)(in) = a ubiquinol + NAD(+) + 4 H(+)(out)</text>
        <dbReference type="Rhea" id="RHEA:29091"/>
        <dbReference type="Rhea" id="RHEA-COMP:9565"/>
        <dbReference type="Rhea" id="RHEA-COMP:9566"/>
        <dbReference type="ChEBI" id="CHEBI:15378"/>
        <dbReference type="ChEBI" id="CHEBI:16389"/>
        <dbReference type="ChEBI" id="CHEBI:17976"/>
        <dbReference type="ChEBI" id="CHEBI:57540"/>
        <dbReference type="ChEBI" id="CHEBI:57945"/>
        <dbReference type="EC" id="7.1.1.2"/>
    </reaction>
</comment>
<dbReference type="PANTHER" id="PTHR43507">
    <property type="entry name" value="NADH-UBIQUINONE OXIDOREDUCTASE CHAIN 4"/>
    <property type="match status" value="1"/>
</dbReference>
<dbReference type="GO" id="GO:0048039">
    <property type="term" value="F:ubiquinone binding"/>
    <property type="evidence" value="ECO:0007669"/>
    <property type="project" value="TreeGrafter"/>
</dbReference>
<evidence type="ECO:0000256" key="3">
    <source>
        <dbReference type="ARBA" id="ARBA00012944"/>
    </source>
</evidence>
<evidence type="ECO:0000256" key="14">
    <source>
        <dbReference type="ARBA" id="ARBA00023136"/>
    </source>
</evidence>
<feature type="transmembrane region" description="Helical" evidence="16">
    <location>
        <begin position="277"/>
        <end position="294"/>
    </location>
</feature>
<dbReference type="Pfam" id="PF01059">
    <property type="entry name" value="Oxidored_q5_N"/>
    <property type="match status" value="1"/>
</dbReference>
<keyword evidence="14 16" id="KW-0472">Membrane</keyword>
<evidence type="ECO:0000256" key="4">
    <source>
        <dbReference type="ARBA" id="ARBA00021006"/>
    </source>
</evidence>